<feature type="compositionally biased region" description="Basic residues" evidence="1">
    <location>
        <begin position="744"/>
        <end position="754"/>
    </location>
</feature>
<dbReference type="InterPro" id="IPR013783">
    <property type="entry name" value="Ig-like_fold"/>
</dbReference>
<feature type="compositionally biased region" description="Gly residues" evidence="1">
    <location>
        <begin position="762"/>
        <end position="773"/>
    </location>
</feature>
<comment type="caution">
    <text evidence="4">The sequence shown here is derived from an EMBL/GenBank/DDBJ whole genome shotgun (WGS) entry which is preliminary data.</text>
</comment>
<feature type="region of interest" description="Disordered" evidence="1">
    <location>
        <begin position="432"/>
        <end position="461"/>
    </location>
</feature>
<dbReference type="Proteomes" id="UP001223072">
    <property type="component" value="Unassembled WGS sequence"/>
</dbReference>
<organism evidence="4 5">
    <name type="scientific">Streptomyces turgidiscabies</name>
    <dbReference type="NCBI Taxonomy" id="85558"/>
    <lineage>
        <taxon>Bacteria</taxon>
        <taxon>Bacillati</taxon>
        <taxon>Actinomycetota</taxon>
        <taxon>Actinomycetes</taxon>
        <taxon>Kitasatosporales</taxon>
        <taxon>Streptomycetaceae</taxon>
        <taxon>Streptomyces</taxon>
    </lineage>
</organism>
<gene>
    <name evidence="4" type="ORF">QFZ49_004183</name>
</gene>
<feature type="transmembrane region" description="Helical" evidence="2">
    <location>
        <begin position="618"/>
        <end position="640"/>
    </location>
</feature>
<dbReference type="SUPFAM" id="SSF53300">
    <property type="entry name" value="vWA-like"/>
    <property type="match status" value="1"/>
</dbReference>
<feature type="domain" description="VWFA" evidence="3">
    <location>
        <begin position="58"/>
        <end position="271"/>
    </location>
</feature>
<dbReference type="InterPro" id="IPR002035">
    <property type="entry name" value="VWF_A"/>
</dbReference>
<name>A0ABU0RRA3_9ACTN</name>
<dbReference type="EMBL" id="JAUSZS010000004">
    <property type="protein sequence ID" value="MDQ0934243.1"/>
    <property type="molecule type" value="Genomic_DNA"/>
</dbReference>
<evidence type="ECO:0000256" key="1">
    <source>
        <dbReference type="SAM" id="MobiDB-lite"/>
    </source>
</evidence>
<dbReference type="InterPro" id="IPR036465">
    <property type="entry name" value="vWFA_dom_sf"/>
</dbReference>
<dbReference type="Gene3D" id="3.40.50.410">
    <property type="entry name" value="von Willebrand factor, type A domain"/>
    <property type="match status" value="1"/>
</dbReference>
<reference evidence="4 5" key="1">
    <citation type="submission" date="2023-07" db="EMBL/GenBank/DDBJ databases">
        <title>Comparative genomics of wheat-associated soil bacteria to identify genetic determinants of phenazine resistance.</title>
        <authorList>
            <person name="Mouncey N."/>
        </authorList>
    </citation>
    <scope>NUCLEOTIDE SEQUENCE [LARGE SCALE GENOMIC DNA]</scope>
    <source>
        <strain evidence="4 5">W2I16</strain>
    </source>
</reference>
<dbReference type="RefSeq" id="WP_307627881.1">
    <property type="nucleotide sequence ID" value="NZ_JAUSZS010000004.1"/>
</dbReference>
<keyword evidence="5" id="KW-1185">Reference proteome</keyword>
<evidence type="ECO:0000256" key="2">
    <source>
        <dbReference type="SAM" id="Phobius"/>
    </source>
</evidence>
<protein>
    <recommendedName>
        <fullName evidence="3">VWFA domain-containing protein</fullName>
    </recommendedName>
</protein>
<dbReference type="Gene3D" id="2.60.40.10">
    <property type="entry name" value="Immunoglobulins"/>
    <property type="match status" value="1"/>
</dbReference>
<feature type="region of interest" description="Disordered" evidence="1">
    <location>
        <begin position="695"/>
        <end position="718"/>
    </location>
</feature>
<evidence type="ECO:0000313" key="5">
    <source>
        <dbReference type="Proteomes" id="UP001223072"/>
    </source>
</evidence>
<proteinExistence type="predicted"/>
<sequence length="795" mass="83023">MGRVNGVRETRRGRAGRASLAVLGATAVLLSLAAPGGRYPGHGAVPVAESEPAFPAVNYAVAVDESASLTDADMAVEKAAAARIALGDVSSSSHVTVFGFAADEGKGRGAVDPVCPRTTLDAAGRETIGACVGELRKRKKSEGTGTDFPNAIRQGVHDLTEGTDPSAPRVLFLLTDGKLDVKDSKDYGDPAHRVAEGERKLTLALKDAAAQGVQIWPLGFGPAPDHKQLERIAAGGYQKGCTVLPSAKPRASKVSGAKDVGTTLERIFAAAHCMRHEEGPEPQRPPSTQEITISPLATVGSIVVDKGDPEVQITYTDPAGHEVPTSGTFHRSSFELAGDKGAVEALKIVDPLPGVWKVRAEAPEGHRSLPVAVSVLWQGELGSAISMNPPSPRAGEEVTVTMRVQTREGFQIKDPRDYEGLRVQSELTGDGFAPLPLTLTDDGKGEDEKASDGSFTGTTEIPADAHGALKASATLTAAGLSADTRDVGGTVAPGELPVTTALDLPVADLHPGAEFTGTLDVHNTSDAPHTLKLSVNDLKAGLLSLTPAELTLKPGKSATLKVTVKVGPADIFGDRLTDDGLSLAGNATVVDTTDGNLTLVTSPLAVRVTPEPSVWDKYWWAFLTAAVVIAAAVAAVLALIRLRRARRDPHGLVLRLINEQGEFLPGEHVAGHGQKQWYGFGIAEAHISPRIEKRAHGPYAVQRNPNGGAVLRRSKGGRSELSATVHAELTDGLRLALGEETHKTARTRKGRSTRNTRNFRNGQGGSSAPGGDTGSASGTDTGGQGSSSSYDQTYL</sequence>
<keyword evidence="2" id="KW-1133">Transmembrane helix</keyword>
<evidence type="ECO:0000313" key="4">
    <source>
        <dbReference type="EMBL" id="MDQ0934243.1"/>
    </source>
</evidence>
<keyword evidence="2" id="KW-0472">Membrane</keyword>
<accession>A0ABU0RRA3</accession>
<dbReference type="PROSITE" id="PS50234">
    <property type="entry name" value="VWFA"/>
    <property type="match status" value="1"/>
</dbReference>
<dbReference type="SMART" id="SM00327">
    <property type="entry name" value="VWA"/>
    <property type="match status" value="1"/>
</dbReference>
<feature type="region of interest" description="Disordered" evidence="1">
    <location>
        <begin position="737"/>
        <end position="795"/>
    </location>
</feature>
<dbReference type="CDD" id="cd00198">
    <property type="entry name" value="vWFA"/>
    <property type="match status" value="1"/>
</dbReference>
<evidence type="ECO:0000259" key="3">
    <source>
        <dbReference type="PROSITE" id="PS50234"/>
    </source>
</evidence>
<feature type="compositionally biased region" description="Basic and acidic residues" evidence="1">
    <location>
        <begin position="441"/>
        <end position="451"/>
    </location>
</feature>
<keyword evidence="2" id="KW-0812">Transmembrane</keyword>